<dbReference type="OMA" id="NDICCIR"/>
<dbReference type="PANTHER" id="PTHR22803">
    <property type="entry name" value="MANNOSE, PHOSPHOLIPASE, LECTIN RECEPTOR RELATED"/>
    <property type="match status" value="1"/>
</dbReference>
<feature type="domain" description="C-type lectin" evidence="1">
    <location>
        <begin position="30"/>
        <end position="153"/>
    </location>
</feature>
<accession>A0A7I4YGY5</accession>
<dbReference type="Pfam" id="PF00059">
    <property type="entry name" value="Lectin_C"/>
    <property type="match status" value="1"/>
</dbReference>
<keyword evidence="2" id="KW-1185">Reference proteome</keyword>
<dbReference type="OrthoDB" id="5841082at2759"/>
<dbReference type="SMART" id="SM00034">
    <property type="entry name" value="CLECT"/>
    <property type="match status" value="1"/>
</dbReference>
<organism evidence="2 3">
    <name type="scientific">Haemonchus contortus</name>
    <name type="common">Barber pole worm</name>
    <dbReference type="NCBI Taxonomy" id="6289"/>
    <lineage>
        <taxon>Eukaryota</taxon>
        <taxon>Metazoa</taxon>
        <taxon>Ecdysozoa</taxon>
        <taxon>Nematoda</taxon>
        <taxon>Chromadorea</taxon>
        <taxon>Rhabditida</taxon>
        <taxon>Rhabditina</taxon>
        <taxon>Rhabditomorpha</taxon>
        <taxon>Strongyloidea</taxon>
        <taxon>Trichostrongylidae</taxon>
        <taxon>Haemonchus</taxon>
    </lineage>
</organism>
<dbReference type="SUPFAM" id="SSF56436">
    <property type="entry name" value="C-type lectin-like"/>
    <property type="match status" value="1"/>
</dbReference>
<sequence length="183" mass="20955">MAITDGMRTAILLALAFGVANGIVKGWVGKFGYSYKVFEGNDTFDEAEAKCVAEGGHLVSIHSDEENEFVYEISMTNMVSTDYRDFTWIGLRQENWPKVEKWTWTDGTPVDYLNWAPGEPDDIQKKEHCVELYNNPDVKLPNAVSKKWNDYFCYHKMKGYVCKKKSDSTCCLPKELKEKLLKA</sequence>
<dbReference type="InterPro" id="IPR001304">
    <property type="entry name" value="C-type_lectin-like"/>
</dbReference>
<reference evidence="3" key="1">
    <citation type="submission" date="2020-12" db="UniProtKB">
        <authorList>
            <consortium name="WormBaseParasite"/>
        </authorList>
    </citation>
    <scope>IDENTIFICATION</scope>
    <source>
        <strain evidence="3">MHco3</strain>
    </source>
</reference>
<name>A0A7I4YGY5_HAECO</name>
<dbReference type="PROSITE" id="PS50041">
    <property type="entry name" value="C_TYPE_LECTIN_2"/>
    <property type="match status" value="1"/>
</dbReference>
<dbReference type="InterPro" id="IPR050111">
    <property type="entry name" value="C-type_lectin/snaclec_domain"/>
</dbReference>
<evidence type="ECO:0000259" key="1">
    <source>
        <dbReference type="PROSITE" id="PS50041"/>
    </source>
</evidence>
<dbReference type="CDD" id="cd00037">
    <property type="entry name" value="CLECT"/>
    <property type="match status" value="1"/>
</dbReference>
<dbReference type="Gene3D" id="3.10.100.10">
    <property type="entry name" value="Mannose-Binding Protein A, subunit A"/>
    <property type="match status" value="1"/>
</dbReference>
<dbReference type="AlphaFoldDB" id="A0A7I4YGY5"/>
<dbReference type="Proteomes" id="UP000025227">
    <property type="component" value="Unplaced"/>
</dbReference>
<evidence type="ECO:0000313" key="3">
    <source>
        <dbReference type="WBParaSite" id="HCON_00099270-00001"/>
    </source>
</evidence>
<dbReference type="WBParaSite" id="HCON_00099270-00001">
    <property type="protein sequence ID" value="HCON_00099270-00001"/>
    <property type="gene ID" value="HCON_00099270"/>
</dbReference>
<protein>
    <submittedName>
        <fullName evidence="3">C-type lectin domain-containing protein</fullName>
    </submittedName>
</protein>
<dbReference type="InterPro" id="IPR016186">
    <property type="entry name" value="C-type_lectin-like/link_sf"/>
</dbReference>
<proteinExistence type="predicted"/>
<dbReference type="InterPro" id="IPR016187">
    <property type="entry name" value="CTDL_fold"/>
</dbReference>
<evidence type="ECO:0000313" key="2">
    <source>
        <dbReference type="Proteomes" id="UP000025227"/>
    </source>
</evidence>